<dbReference type="PANTHER" id="PTHR39673">
    <property type="entry name" value="TUNGSTEN FORMYLMETHANOFURAN DEHYDROGENASE, SUBUNIT C (FWDC)"/>
    <property type="match status" value="1"/>
</dbReference>
<dbReference type="NCBIfam" id="TIGR03122">
    <property type="entry name" value="one_C_dehyd_C"/>
    <property type="match status" value="1"/>
</dbReference>
<organism evidence="4 5">
    <name type="scientific">Methanoregula formicica (strain DSM 22288 / NBRC 105244 / SMSP)</name>
    <dbReference type="NCBI Taxonomy" id="593750"/>
    <lineage>
        <taxon>Archaea</taxon>
        <taxon>Methanobacteriati</taxon>
        <taxon>Methanobacteriota</taxon>
        <taxon>Stenosarchaea group</taxon>
        <taxon>Methanomicrobia</taxon>
        <taxon>Methanomicrobiales</taxon>
        <taxon>Methanoregulaceae</taxon>
        <taxon>Methanoregula</taxon>
    </lineage>
</organism>
<evidence type="ECO:0000256" key="3">
    <source>
        <dbReference type="ARBA" id="ARBA00048228"/>
    </source>
</evidence>
<sequence length="266" mass="27729">METVTITMKNAPALYLEADTISPDAFAGKSAAQIAELPVFEGNVPSTLGKYFEVSGNAGATAADTKIVVKGDAKKVKYIGFKMTAGEVVIEGPADQYVGAWMKGGNLTAKGDVGAFAATAMKGGEMVIEGNAGNYLGAAYRGDWRGMSGGKILVKGNAGSDTGMYMLGGEITINGNCDVHIMTHAEGGKVTIKGNAASKLGGQMVEGTIIVFGNIDVMMPGFKPNGEVELEVDGTKAKFAHFIGDMGERHKKKKGVVVYGNLYKKI</sequence>
<dbReference type="InterPro" id="IPR036485">
    <property type="entry name" value="Glu_synth_asu_C_sf"/>
</dbReference>
<dbReference type="eggNOG" id="arCOG00097">
    <property type="taxonomic scope" value="Archaea"/>
</dbReference>
<dbReference type="Gene3D" id="2.160.20.60">
    <property type="entry name" value="Glutamate synthase, alpha subunit, C-terminal domain"/>
    <property type="match status" value="1"/>
</dbReference>
<evidence type="ECO:0000256" key="1">
    <source>
        <dbReference type="ARBA" id="ARBA00004830"/>
    </source>
</evidence>
<dbReference type="GO" id="GO:0046914">
    <property type="term" value="F:transition metal ion binding"/>
    <property type="evidence" value="ECO:0007669"/>
    <property type="project" value="InterPro"/>
</dbReference>
<comment type="catalytic activity">
    <reaction evidence="3">
        <text>N-formylmethanofuran + 2 oxidized [2Fe-2S]-[ferredoxin] + H2O = methanofuran + 2 reduced [2Fe-2S]-[ferredoxin] + CO2 + H(+)</text>
        <dbReference type="Rhea" id="RHEA:19841"/>
        <dbReference type="Rhea" id="RHEA-COMP:10000"/>
        <dbReference type="Rhea" id="RHEA-COMP:10001"/>
        <dbReference type="ChEBI" id="CHEBI:15377"/>
        <dbReference type="ChEBI" id="CHEBI:15378"/>
        <dbReference type="ChEBI" id="CHEBI:16526"/>
        <dbReference type="ChEBI" id="CHEBI:33737"/>
        <dbReference type="ChEBI" id="CHEBI:33738"/>
        <dbReference type="ChEBI" id="CHEBI:57727"/>
        <dbReference type="ChEBI" id="CHEBI:58151"/>
        <dbReference type="EC" id="1.2.7.12"/>
    </reaction>
</comment>
<dbReference type="UniPathway" id="UPA00640">
    <property type="reaction ID" value="UER00692"/>
</dbReference>
<dbReference type="EC" id="1.2.7.12" evidence="2"/>
<evidence type="ECO:0000313" key="4">
    <source>
        <dbReference type="EMBL" id="AGB01746.1"/>
    </source>
</evidence>
<dbReference type="GeneID" id="14309999"/>
<dbReference type="InParanoid" id="L0HD91"/>
<dbReference type="KEGG" id="mfo:Metfor_0686"/>
<dbReference type="OrthoDB" id="106216at2157"/>
<evidence type="ECO:0000256" key="2">
    <source>
        <dbReference type="ARBA" id="ARBA00012692"/>
    </source>
</evidence>
<dbReference type="STRING" id="593750.Metfor_0686"/>
<keyword evidence="5" id="KW-1185">Reference proteome</keyword>
<accession>L0HD91</accession>
<proteinExistence type="predicted"/>
<reference evidence="4 5" key="2">
    <citation type="journal article" date="2014" name="Genome Announc.">
        <title>Complete Genome Sequence of Methanoregula formicica SMSPT, a Mesophilic Hydrogenotrophic Methanogen Isolated from a Methanogenic Upflow Anaerobic Sludge Blanket Reactor.</title>
        <authorList>
            <person name="Yamamoto K."/>
            <person name="Tamaki H."/>
            <person name="Cadillo-Quiroz H."/>
            <person name="Imachi H."/>
            <person name="Kyrpides N."/>
            <person name="Woyke T."/>
            <person name="Goodwin L."/>
            <person name="Zinder S.H."/>
            <person name="Kamagata Y."/>
            <person name="Liu W.T."/>
        </authorList>
    </citation>
    <scope>NUCLEOTIDE SEQUENCE [LARGE SCALE GENOMIC DNA]</scope>
    <source>
        <strain evidence="5">DSM 22288 / NBRC 105244 / SMSP</strain>
    </source>
</reference>
<dbReference type="PANTHER" id="PTHR39673:SF5">
    <property type="entry name" value="TUNGSTEN-CONTAINING FORMYLMETHANOFURAN DEHYDROGENASE 2 SUBUNIT C"/>
    <property type="match status" value="1"/>
</dbReference>
<protein>
    <recommendedName>
        <fullName evidence="2">formylmethanofuran dehydrogenase</fullName>
        <ecNumber evidence="2">1.2.7.12</ecNumber>
    </recommendedName>
</protein>
<dbReference type="RefSeq" id="WP_015284710.1">
    <property type="nucleotide sequence ID" value="NC_019943.1"/>
</dbReference>
<dbReference type="GO" id="GO:0019386">
    <property type="term" value="P:methanogenesis, from carbon dioxide"/>
    <property type="evidence" value="ECO:0007669"/>
    <property type="project" value="UniProtKB-UniPathway"/>
</dbReference>
<dbReference type="InterPro" id="IPR017550">
    <property type="entry name" value="Formylmethanofuran_DH_suC"/>
</dbReference>
<dbReference type="HOGENOM" id="CLU_072248_0_0_2"/>
<evidence type="ECO:0000313" key="5">
    <source>
        <dbReference type="Proteomes" id="UP000010824"/>
    </source>
</evidence>
<comment type="pathway">
    <text evidence="1">One-carbon metabolism; methanogenesis from CO(2); 5,10-methenyl-5,6,7,8-tetrahydromethanopterin from CO(2): step 1/3.</text>
</comment>
<dbReference type="AlphaFoldDB" id="L0HD91"/>
<name>L0HD91_METFS</name>
<dbReference type="Proteomes" id="UP000010824">
    <property type="component" value="Chromosome"/>
</dbReference>
<dbReference type="EMBL" id="CP003167">
    <property type="protein sequence ID" value="AGB01746.1"/>
    <property type="molecule type" value="Genomic_DNA"/>
</dbReference>
<gene>
    <name evidence="4" type="ordered locus">Metfor_0686</name>
</gene>
<dbReference type="GO" id="GO:0018493">
    <property type="term" value="F:formylmethanofuran dehydrogenase activity"/>
    <property type="evidence" value="ECO:0007669"/>
    <property type="project" value="UniProtKB-EC"/>
</dbReference>
<reference evidence="5" key="1">
    <citation type="submission" date="2011-12" db="EMBL/GenBank/DDBJ databases">
        <title>Complete sequence of Methanoregula formicicum SMSP.</title>
        <authorList>
            <person name="Lucas S."/>
            <person name="Han J."/>
            <person name="Lapidus A."/>
            <person name="Cheng J.-F."/>
            <person name="Goodwin L."/>
            <person name="Pitluck S."/>
            <person name="Peters L."/>
            <person name="Ovchinnikova G."/>
            <person name="Teshima H."/>
            <person name="Detter J.C."/>
            <person name="Han C."/>
            <person name="Tapia R."/>
            <person name="Land M."/>
            <person name="Hauser L."/>
            <person name="Kyrpides N."/>
            <person name="Ivanova N."/>
            <person name="Pagani I."/>
            <person name="Imachi H."/>
            <person name="Tamaki H."/>
            <person name="Sekiguchi Y."/>
            <person name="Kamagata Y."/>
            <person name="Cadillo-Quiroz H."/>
            <person name="Zinder S."/>
            <person name="Liu W.-T."/>
            <person name="Woyke T."/>
        </authorList>
    </citation>
    <scope>NUCLEOTIDE SEQUENCE [LARGE SCALE GENOMIC DNA]</scope>
    <source>
        <strain evidence="5">DSM 22288 / NBRC 105244 / SMSP</strain>
    </source>
</reference>
<dbReference type="SUPFAM" id="SSF69336">
    <property type="entry name" value="Alpha subunit of glutamate synthase, C-terminal domain"/>
    <property type="match status" value="1"/>
</dbReference>